<keyword evidence="3" id="KW-1185">Reference proteome</keyword>
<reference evidence="2 3" key="1">
    <citation type="submission" date="2016-11" db="EMBL/GenBank/DDBJ databases">
        <authorList>
            <person name="Jaros S."/>
            <person name="Januszkiewicz K."/>
            <person name="Wedrychowicz H."/>
        </authorList>
    </citation>
    <scope>NUCLEOTIDE SEQUENCE [LARGE SCALE GENOMIC DNA]</scope>
    <source>
        <strain evidence="2 3">DSM 28715</strain>
    </source>
</reference>
<dbReference type="EMBL" id="FQXB01000004">
    <property type="protein sequence ID" value="SHH24025.1"/>
    <property type="molecule type" value="Genomic_DNA"/>
</dbReference>
<evidence type="ECO:0008006" key="4">
    <source>
        <dbReference type="Google" id="ProtNLM"/>
    </source>
</evidence>
<keyword evidence="1" id="KW-0732">Signal</keyword>
<proteinExistence type="predicted"/>
<dbReference type="OrthoDB" id="9812956at2"/>
<dbReference type="Pfam" id="PF11736">
    <property type="entry name" value="DUF3299"/>
    <property type="match status" value="1"/>
</dbReference>
<evidence type="ECO:0000256" key="1">
    <source>
        <dbReference type="SAM" id="SignalP"/>
    </source>
</evidence>
<dbReference type="Gene3D" id="2.40.50.870">
    <property type="entry name" value="Protein of unknown function (DUF3299)"/>
    <property type="match status" value="1"/>
</dbReference>
<organism evidence="2 3">
    <name type="scientific">Cognatiyoonia sediminum</name>
    <dbReference type="NCBI Taxonomy" id="1508389"/>
    <lineage>
        <taxon>Bacteria</taxon>
        <taxon>Pseudomonadati</taxon>
        <taxon>Pseudomonadota</taxon>
        <taxon>Alphaproteobacteria</taxon>
        <taxon>Rhodobacterales</taxon>
        <taxon>Paracoccaceae</taxon>
        <taxon>Cognatiyoonia</taxon>
    </lineage>
</organism>
<evidence type="ECO:0000313" key="3">
    <source>
        <dbReference type="Proteomes" id="UP000184074"/>
    </source>
</evidence>
<gene>
    <name evidence="2" type="ORF">SAMN05444003_2511</name>
</gene>
<dbReference type="AlphaFoldDB" id="A0A1M5RCI2"/>
<accession>A0A1M5RCI2</accession>
<dbReference type="InterPro" id="IPR021727">
    <property type="entry name" value="DUF3299"/>
</dbReference>
<feature type="chain" id="PRO_5012341486" description="DUF3299 domain-containing protein" evidence="1">
    <location>
        <begin position="26"/>
        <end position="166"/>
    </location>
</feature>
<protein>
    <recommendedName>
        <fullName evidence="4">DUF3299 domain-containing protein</fullName>
    </recommendedName>
</protein>
<name>A0A1M5RCI2_9RHOB</name>
<dbReference type="RefSeq" id="WP_072901603.1">
    <property type="nucleotide sequence ID" value="NZ_FQXB01000004.1"/>
</dbReference>
<feature type="signal peptide" evidence="1">
    <location>
        <begin position="1"/>
        <end position="25"/>
    </location>
</feature>
<evidence type="ECO:0000313" key="2">
    <source>
        <dbReference type="EMBL" id="SHH24025.1"/>
    </source>
</evidence>
<dbReference type="Proteomes" id="UP000184074">
    <property type="component" value="Unassembled WGS sequence"/>
</dbReference>
<sequence>MLTRRSALTLLAATTAAPTATFASAPRETWWEDLIPPGVPYSEIIGEGDMDVENDTWAPIYDANGVKLNEALDGVYIKMPGFILPLDVTSEGVKDFILVPYVGACIHVPPPPANQLVVASAQTAWPSDQLWDAVWVTGTMRTQLQSTQFGQTGYSISVDEMEIYVW</sequence>
<dbReference type="STRING" id="1508389.SAMN05444003_2511"/>